<evidence type="ECO:0000256" key="4">
    <source>
        <dbReference type="ARBA" id="ARBA00022801"/>
    </source>
</evidence>
<keyword evidence="5" id="KW-0460">Magnesium</keyword>
<keyword evidence="6" id="KW-0464">Manganese</keyword>
<dbReference type="InterPro" id="IPR015797">
    <property type="entry name" value="NUDIX_hydrolase-like_dom_sf"/>
</dbReference>
<reference evidence="9" key="1">
    <citation type="journal article" date="2015" name="Int. J. Syst. Evol. Microbiol.">
        <title>Rhizobium oryzicola sp. nov., potential plant-growth-promoting endophytic bacteria isolated from rice roots.</title>
        <authorList>
            <person name="Zhang X.X."/>
            <person name="Gao J.S."/>
            <person name="Cao Y.H."/>
            <person name="Sheirdil R.A."/>
            <person name="Wang X.C."/>
            <person name="Zhang L."/>
        </authorList>
    </citation>
    <scope>NUCLEOTIDE SEQUENCE</scope>
    <source>
        <strain evidence="9">05753</strain>
    </source>
</reference>
<gene>
    <name evidence="9" type="ORF">Q2T52_07080</name>
</gene>
<dbReference type="RefSeq" id="WP_302075939.1">
    <property type="nucleotide sequence ID" value="NZ_JAUKWQ010000001.1"/>
</dbReference>
<comment type="cofactor">
    <cofactor evidence="1">
        <name>Mn(2+)</name>
        <dbReference type="ChEBI" id="CHEBI:29035"/>
    </cofactor>
</comment>
<evidence type="ECO:0000256" key="7">
    <source>
        <dbReference type="SAM" id="MobiDB-lite"/>
    </source>
</evidence>
<comment type="caution">
    <text evidence="9">The sequence shown here is derived from an EMBL/GenBank/DDBJ whole genome shotgun (WGS) entry which is preliminary data.</text>
</comment>
<evidence type="ECO:0000259" key="8">
    <source>
        <dbReference type="PROSITE" id="PS51462"/>
    </source>
</evidence>
<evidence type="ECO:0000256" key="1">
    <source>
        <dbReference type="ARBA" id="ARBA00001936"/>
    </source>
</evidence>
<feature type="domain" description="Nudix hydrolase" evidence="8">
    <location>
        <begin position="21"/>
        <end position="201"/>
    </location>
</feature>
<comment type="cofactor">
    <cofactor evidence="2">
        <name>Mg(2+)</name>
        <dbReference type="ChEBI" id="CHEBI:18420"/>
    </cofactor>
</comment>
<feature type="region of interest" description="Disordered" evidence="7">
    <location>
        <begin position="1"/>
        <end position="23"/>
    </location>
</feature>
<accession>A0ABT8SVZ2</accession>
<reference evidence="9" key="2">
    <citation type="submission" date="2023-07" db="EMBL/GenBank/DDBJ databases">
        <authorList>
            <person name="Sun H."/>
        </authorList>
    </citation>
    <scope>NUCLEOTIDE SEQUENCE</scope>
    <source>
        <strain evidence="9">05753</strain>
    </source>
</reference>
<name>A0ABT8SVZ2_9HYPH</name>
<proteinExistence type="predicted"/>
<protein>
    <submittedName>
        <fullName evidence="9">NUDIX hydrolase</fullName>
    </submittedName>
</protein>
<dbReference type="Proteomes" id="UP001169006">
    <property type="component" value="Unassembled WGS sequence"/>
</dbReference>
<sequence>MSSQDTKRLSSVQTQAKPRLRPRASASLILIDRSGTSPTVLVGKRSSGHVFMPDLYVFPGGRRDPRDHALPYSRDLDRRVLTQLLAKAGTRLTPNGARALALAAIRELREETGLIFGSAQSPKTGAPDLSCLRLIARAVTPPGAIRRFDNRFFATFVDEAAIDPSALADSSELQDLRWISIFDLSNLKMPEITLAVLNELKILLESDPSLPFGSAVHIYSRRDTGFVRTRL</sequence>
<keyword evidence="3" id="KW-0479">Metal-binding</keyword>
<dbReference type="PANTHER" id="PTHR12318">
    <property type="entry name" value="TESTOSTERONE-REGULATED PROTEIN RP2"/>
    <property type="match status" value="1"/>
</dbReference>
<evidence type="ECO:0000256" key="6">
    <source>
        <dbReference type="ARBA" id="ARBA00023211"/>
    </source>
</evidence>
<evidence type="ECO:0000256" key="2">
    <source>
        <dbReference type="ARBA" id="ARBA00001946"/>
    </source>
</evidence>
<dbReference type="Gene3D" id="3.90.79.10">
    <property type="entry name" value="Nucleoside Triphosphate Pyrophosphohydrolase"/>
    <property type="match status" value="2"/>
</dbReference>
<keyword evidence="10" id="KW-1185">Reference proteome</keyword>
<organism evidence="9 10">
    <name type="scientific">Rhizobium oryzicola</name>
    <dbReference type="NCBI Taxonomy" id="1232668"/>
    <lineage>
        <taxon>Bacteria</taxon>
        <taxon>Pseudomonadati</taxon>
        <taxon>Pseudomonadota</taxon>
        <taxon>Alphaproteobacteria</taxon>
        <taxon>Hyphomicrobiales</taxon>
        <taxon>Rhizobiaceae</taxon>
        <taxon>Rhizobium/Agrobacterium group</taxon>
        <taxon>Rhizobium</taxon>
    </lineage>
</organism>
<evidence type="ECO:0000256" key="3">
    <source>
        <dbReference type="ARBA" id="ARBA00022723"/>
    </source>
</evidence>
<keyword evidence="4 9" id="KW-0378">Hydrolase</keyword>
<dbReference type="CDD" id="cd18870">
    <property type="entry name" value="NUDIX_AcylCoAdiphos_Nudt19"/>
    <property type="match status" value="1"/>
</dbReference>
<evidence type="ECO:0000313" key="9">
    <source>
        <dbReference type="EMBL" id="MDO1581857.1"/>
    </source>
</evidence>
<dbReference type="EMBL" id="JAUKWQ010000001">
    <property type="protein sequence ID" value="MDO1581857.1"/>
    <property type="molecule type" value="Genomic_DNA"/>
</dbReference>
<dbReference type="InterPro" id="IPR000086">
    <property type="entry name" value="NUDIX_hydrolase_dom"/>
</dbReference>
<dbReference type="SUPFAM" id="SSF55811">
    <property type="entry name" value="Nudix"/>
    <property type="match status" value="1"/>
</dbReference>
<evidence type="ECO:0000313" key="10">
    <source>
        <dbReference type="Proteomes" id="UP001169006"/>
    </source>
</evidence>
<dbReference type="PROSITE" id="PS51462">
    <property type="entry name" value="NUDIX"/>
    <property type="match status" value="1"/>
</dbReference>
<dbReference type="PANTHER" id="PTHR12318:SF0">
    <property type="entry name" value="ACYL-COENZYME A DIPHOSPHATASE NUDT19"/>
    <property type="match status" value="1"/>
</dbReference>
<evidence type="ECO:0000256" key="5">
    <source>
        <dbReference type="ARBA" id="ARBA00022842"/>
    </source>
</evidence>
<dbReference type="GO" id="GO:0016787">
    <property type="term" value="F:hydrolase activity"/>
    <property type="evidence" value="ECO:0007669"/>
    <property type="project" value="UniProtKB-KW"/>
</dbReference>
<dbReference type="InterPro" id="IPR039121">
    <property type="entry name" value="NUDT19"/>
</dbReference>